<reference evidence="8" key="1">
    <citation type="submission" date="2021-02" db="EMBL/GenBank/DDBJ databases">
        <authorList>
            <person name="Nowell W R."/>
        </authorList>
    </citation>
    <scope>NUCLEOTIDE SEQUENCE</scope>
</reference>
<feature type="domain" description="EGF-like" evidence="7">
    <location>
        <begin position="36"/>
        <end position="71"/>
    </location>
</feature>
<dbReference type="PROSITE" id="PS00022">
    <property type="entry name" value="EGF_1"/>
    <property type="match status" value="2"/>
</dbReference>
<evidence type="ECO:0000313" key="9">
    <source>
        <dbReference type="Proteomes" id="UP000663874"/>
    </source>
</evidence>
<keyword evidence="5" id="KW-0325">Glycoprotein</keyword>
<evidence type="ECO:0000256" key="3">
    <source>
        <dbReference type="ARBA" id="ARBA00022737"/>
    </source>
</evidence>
<comment type="caution">
    <text evidence="6">Lacks conserved residue(s) required for the propagation of feature annotation.</text>
</comment>
<dbReference type="InterPro" id="IPR000742">
    <property type="entry name" value="EGF"/>
</dbReference>
<evidence type="ECO:0000313" key="8">
    <source>
        <dbReference type="EMBL" id="CAF4032829.1"/>
    </source>
</evidence>
<dbReference type="EMBL" id="CAJOBE010007317">
    <property type="protein sequence ID" value="CAF4032829.1"/>
    <property type="molecule type" value="Genomic_DNA"/>
</dbReference>
<evidence type="ECO:0000259" key="7">
    <source>
        <dbReference type="PROSITE" id="PS50026"/>
    </source>
</evidence>
<dbReference type="GO" id="GO:0005509">
    <property type="term" value="F:calcium ion binding"/>
    <property type="evidence" value="ECO:0007669"/>
    <property type="project" value="InterPro"/>
</dbReference>
<dbReference type="PANTHER" id="PTHR24049">
    <property type="entry name" value="CRUMBS FAMILY MEMBER"/>
    <property type="match status" value="1"/>
</dbReference>
<dbReference type="InterPro" id="IPR016187">
    <property type="entry name" value="CTDL_fold"/>
</dbReference>
<keyword evidence="2" id="KW-0732">Signal</keyword>
<dbReference type="InterPro" id="IPR051022">
    <property type="entry name" value="Notch_Cell-Fate_Det"/>
</dbReference>
<keyword evidence="3" id="KW-0677">Repeat</keyword>
<name>A0A819QQW7_9BILA</name>
<feature type="disulfide bond" evidence="6">
    <location>
        <begin position="61"/>
        <end position="70"/>
    </location>
</feature>
<dbReference type="FunFam" id="2.10.25.10:FF:000012">
    <property type="entry name" value="Delta-like protein"/>
    <property type="match status" value="1"/>
</dbReference>
<keyword evidence="4 6" id="KW-1015">Disulfide bond</keyword>
<accession>A0A819QQW7</accession>
<protein>
    <recommendedName>
        <fullName evidence="7">EGF-like domain-containing protein</fullName>
    </recommendedName>
</protein>
<evidence type="ECO:0000256" key="4">
    <source>
        <dbReference type="ARBA" id="ARBA00023157"/>
    </source>
</evidence>
<evidence type="ECO:0000256" key="1">
    <source>
        <dbReference type="ARBA" id="ARBA00022536"/>
    </source>
</evidence>
<feature type="non-terminal residue" evidence="8">
    <location>
        <position position="1"/>
    </location>
</feature>
<evidence type="ECO:0000256" key="5">
    <source>
        <dbReference type="ARBA" id="ARBA00023180"/>
    </source>
</evidence>
<comment type="caution">
    <text evidence="8">The sequence shown here is derived from an EMBL/GenBank/DDBJ whole genome shotgun (WGS) entry which is preliminary data.</text>
</comment>
<dbReference type="PROSITE" id="PS50026">
    <property type="entry name" value="EGF_3"/>
    <property type="match status" value="2"/>
</dbReference>
<dbReference type="SUPFAM" id="SSF56436">
    <property type="entry name" value="C-type lectin-like"/>
    <property type="match status" value="1"/>
</dbReference>
<dbReference type="Proteomes" id="UP000663874">
    <property type="component" value="Unassembled WGS sequence"/>
</dbReference>
<evidence type="ECO:0000256" key="2">
    <source>
        <dbReference type="ARBA" id="ARBA00022729"/>
    </source>
</evidence>
<keyword evidence="1 6" id="KW-0245">EGF-like domain</keyword>
<dbReference type="CDD" id="cd00054">
    <property type="entry name" value="EGF_CA"/>
    <property type="match status" value="1"/>
</dbReference>
<sequence length="1259" mass="144660">MCDTNPCVNGGTCSNLGNGLYICTCPQDYTGSDCSISHCTKNSCFNGGICSIENNSRQCRCPCGFTGTRCETPYDICSLTICQNNGTRFMNTTNCQCSCLCPSTFTGHLCHLPIIPINRTYPGQIVIPTNRLGGSSWENILQCIDQVWNSLNVLLVCPSPYNLVTPTSFYPYCYRINEQNFLKNQREAINECEKQQTQLVWFQSIDELEQQLIPALFSHGLTRDFWTSGIYNSILNRWQWLLTNNNTRIDINPSIIKQYEINSLNQSLYVSFDQSKNRHLITSSSSEMYSTLCKISATRRLLNNQTRSIDLSSHQITFINQTEVIIYNFNYTILPTIPLNIMIQQPTDTQYVSTCGAFGNPSTSIEPYIIDICGYFSSIQNQNIQLLMKTIGIYYTTHRISIRSIQSYIATPLNVEHYITITGNMMTRIYFVIASESSIILGSNIEPLASINDILNTISYRNYQQCIPYISLNILLRLKLCIPLNEISLSINLITKAVSAATGQSNVNVMLKGVQEGVTTTGQSANIGYFLITINGITYNQTMTNNLSMNSILLSILQQENENLLCSEETEILLLENSIQDFHAPCSTPQLLERQLNNALHEAGIYTMNINIFGIEEAIDSLGQVYHIPTIFLQHVNGTWLDSSFELNNELYDILISNQMQRLTNRVYRLSKSFSYFYSNSLSIDDRNYLQKLILILYNQQNSIISNDVKILYEDLYLNKTSMKIIRRIYLFVFYNGQELDGRYLSSLMLSSEQFNGINYIQNPLNYKSNQIFINVIKQRDIQQITFSGKISQLSAEKILKDYWQNSIKQSSTNIIVDIIQLQEYLAYSSNRLYTIIKYRVVTFNGYTIPNICFNSSLFQTMHSLCDIQNNYMEQVPIGYIPSFIDLKGSYLQIDLDQENFVELITSSLQRMGVSSKGKLNEEFTFSTIHTRKYELYPMEQLSIVRTDAHQYIANVSLPINDFIRKDIENYLTSLNPQYGHAKIVYIESLNINQTRFYLTFINQKQLITRCDFKLYYPGISIFNEENLEINSLYIDRNMFIAKSASLIDSLNQLWTNENLNDSKNLSIQLQNQIQYICSDGKRSVRIDYIIKNLSGHNLKSPSNTIFEKMFGKFLNNCISYEVRSIYLTEPRLSNKEIYETLENAWRQSNNNFPIKISSEFFIDSSYLTNKNQTLTRLIYTINFNTLRIIQPLTNSIHLSNIYTDIPYKRSTIYVENKTLNSTISSMINKALRLSWSKANSYLFSSNDVFIPSINTVLC</sequence>
<dbReference type="Gene3D" id="3.10.100.10">
    <property type="entry name" value="Mannose-Binding Protein A, subunit A"/>
    <property type="match status" value="1"/>
</dbReference>
<dbReference type="Pfam" id="PF00008">
    <property type="entry name" value="EGF"/>
    <property type="match status" value="1"/>
</dbReference>
<dbReference type="InterPro" id="IPR016186">
    <property type="entry name" value="C-type_lectin-like/link_sf"/>
</dbReference>
<dbReference type="InterPro" id="IPR001881">
    <property type="entry name" value="EGF-like_Ca-bd_dom"/>
</dbReference>
<dbReference type="SUPFAM" id="SSF57196">
    <property type="entry name" value="EGF/Laminin"/>
    <property type="match status" value="2"/>
</dbReference>
<dbReference type="SMART" id="SM00181">
    <property type="entry name" value="EGF"/>
    <property type="match status" value="3"/>
</dbReference>
<feature type="domain" description="EGF-like" evidence="7">
    <location>
        <begin position="1"/>
        <end position="35"/>
    </location>
</feature>
<feature type="disulfide bond" evidence="6">
    <location>
        <begin position="25"/>
        <end position="34"/>
    </location>
</feature>
<organism evidence="8 9">
    <name type="scientific">Rotaria sordida</name>
    <dbReference type="NCBI Taxonomy" id="392033"/>
    <lineage>
        <taxon>Eukaryota</taxon>
        <taxon>Metazoa</taxon>
        <taxon>Spiralia</taxon>
        <taxon>Gnathifera</taxon>
        <taxon>Rotifera</taxon>
        <taxon>Eurotatoria</taxon>
        <taxon>Bdelloidea</taxon>
        <taxon>Philodinida</taxon>
        <taxon>Philodinidae</taxon>
        <taxon>Rotaria</taxon>
    </lineage>
</organism>
<evidence type="ECO:0000256" key="6">
    <source>
        <dbReference type="PROSITE-ProRule" id="PRU00076"/>
    </source>
</evidence>
<proteinExistence type="predicted"/>
<gene>
    <name evidence="8" type="ORF">FNK824_LOCUS27743</name>
</gene>
<dbReference type="SMART" id="SM00179">
    <property type="entry name" value="EGF_CA"/>
    <property type="match status" value="1"/>
</dbReference>
<dbReference type="Gene3D" id="2.10.25.10">
    <property type="entry name" value="Laminin"/>
    <property type="match status" value="2"/>
</dbReference>
<dbReference type="CDD" id="cd00037">
    <property type="entry name" value="CLECT"/>
    <property type="match status" value="1"/>
</dbReference>
<dbReference type="AlphaFoldDB" id="A0A819QQW7"/>
<dbReference type="PROSITE" id="PS01186">
    <property type="entry name" value="EGF_2"/>
    <property type="match status" value="1"/>
</dbReference>
<dbReference type="CDD" id="cd00053">
    <property type="entry name" value="EGF"/>
    <property type="match status" value="1"/>
</dbReference>